<dbReference type="GO" id="GO:0003723">
    <property type="term" value="F:RNA binding"/>
    <property type="evidence" value="ECO:0007669"/>
    <property type="project" value="UniProtKB-KW"/>
</dbReference>
<dbReference type="InterPro" id="IPR011989">
    <property type="entry name" value="ARM-like"/>
</dbReference>
<evidence type="ECO:0000256" key="2">
    <source>
        <dbReference type="ARBA" id="ARBA00004514"/>
    </source>
</evidence>
<dbReference type="FunFam" id="2.30.30.100:FF:000013">
    <property type="entry name" value="Small nuclear ribonucleoprotein E"/>
    <property type="match status" value="1"/>
</dbReference>
<dbReference type="InterPro" id="IPR027078">
    <property type="entry name" value="snRNP-E"/>
</dbReference>
<keyword evidence="11" id="KW-0687">Ribonucleoprotein</keyword>
<evidence type="ECO:0000256" key="5">
    <source>
        <dbReference type="ARBA" id="ARBA00022664"/>
    </source>
</evidence>
<dbReference type="Proteomes" id="UP000663834">
    <property type="component" value="Unassembled WGS sequence"/>
</dbReference>
<sequence>MVDNPDKLCEISLRKFVSLLKYDESIWKKQIEEYINHIYEKEKSQSSLNGQRKRKYSSTDDDDDNNSTLVQKVDYSVYETQLKCNNRSSFLEQFLQGICPLNAILSERLVHYLVRHNQLNDFTLTLFSSNVTCLKQIVLNVKYLSQLQCHVLMQHSNLSEIKIIFQDLDNNRSTHEVNELLYQHICPSLYSKFDDIYTVYGPFVLHHLHGRSPENLNRISLSNRYLFQRSPALLEGFSHQRILNTVLNSLHPLTFQRLKILHITHYKFFAAYHSTSTRKHALVDMSPLNKCSINSSVNIIPTNLRLIFKFINLTSLNINNTDINNHSLDLIVDSLENLHTLDISSCSSLTSFNCLLKLATKLESLNLYNCSFQMQQNPTIYEILHQLKHLEYLDISTDNENSIKDTTYHINAFLSEPNCLSNLKELDLSGQKNISSKSLYQFLLSHKNLEFLGLFLTDEKYTNCLFDRNDLCYSKFRLYTYDLNDITIENDAHLYEPYLIESLKRYYDRVNFVQKILYYIFFLTRSYQSKYQNLLIDLILHTMSIHRSLQSIQMASTACIYNLTRSPIIEQIHLKSLTKIVESIMTVMEYFPNQQQLQKNCLLALCSDRILHEPNFNFFLLASLVMSNLQNHTDSAIIQPGVTILTLLTSRLTVEECTKLVSIINIHCLLQLIEHRVNRLQTMENIQNHASEQPLEHNPQLTGDETLRFCLSLLWNLTDENPIVCERFVHCNGLQLFQRLIHLFSTDTIILTKILGLLSNISEVSHLIMYLYSIEIIPLIQKFLTDAIIDIAFSAAGILAHLLFQQINHELNLELCQYMRNAILTWKNPDRNIVTYRSFKPFLPLLHCTQIPVIQLWAVWAIHHVCSTDRARYIRIIREEKLYDLIQKLYFDQISSDHCDKFTIQLLNSTLHLLEPYHLNNHENSSAVATRQPVKVQKVMVQPINLIFRYLQNRSRIQVWLYEQTTTRIEGYIIGFDEYMNLVLDDAEEILLKKDTRKKIGRILLKGDNISLIQQIQPTATHS</sequence>
<evidence type="ECO:0000256" key="4">
    <source>
        <dbReference type="ARBA" id="ARBA00022490"/>
    </source>
</evidence>
<dbReference type="Gene3D" id="1.25.10.10">
    <property type="entry name" value="Leucine-rich Repeat Variant"/>
    <property type="match status" value="1"/>
</dbReference>
<dbReference type="InterPro" id="IPR001163">
    <property type="entry name" value="Sm_dom_euk/arc"/>
</dbReference>
<evidence type="ECO:0000256" key="11">
    <source>
        <dbReference type="ARBA" id="ARBA00023274"/>
    </source>
</evidence>
<evidence type="ECO:0000313" key="16">
    <source>
        <dbReference type="EMBL" id="CAF1374817.1"/>
    </source>
</evidence>
<dbReference type="PROSITE" id="PS52002">
    <property type="entry name" value="SM"/>
    <property type="match status" value="1"/>
</dbReference>
<keyword evidence="9" id="KW-0508">mRNA splicing</keyword>
<evidence type="ECO:0000256" key="1">
    <source>
        <dbReference type="ARBA" id="ARBA00004123"/>
    </source>
</evidence>
<dbReference type="GO" id="GO:0005829">
    <property type="term" value="C:cytosol"/>
    <property type="evidence" value="ECO:0007669"/>
    <property type="project" value="UniProtKB-SubCell"/>
</dbReference>
<evidence type="ECO:0000256" key="9">
    <source>
        <dbReference type="ARBA" id="ARBA00023187"/>
    </source>
</evidence>
<dbReference type="InterPro" id="IPR032675">
    <property type="entry name" value="LRR_dom_sf"/>
</dbReference>
<dbReference type="SUPFAM" id="SSF52058">
    <property type="entry name" value="L domain-like"/>
    <property type="match status" value="1"/>
</dbReference>
<comment type="subcellular location">
    <subcellularLocation>
        <location evidence="2">Cytoplasm</location>
        <location evidence="2">Cytosol</location>
    </subcellularLocation>
    <subcellularLocation>
        <location evidence="1">Nucleus</location>
    </subcellularLocation>
</comment>
<dbReference type="PANTHER" id="PTHR12904">
    <property type="match status" value="1"/>
</dbReference>
<dbReference type="SUPFAM" id="SSF50182">
    <property type="entry name" value="Sm-like ribonucleoproteins"/>
    <property type="match status" value="1"/>
</dbReference>
<keyword evidence="5" id="KW-0507">mRNA processing</keyword>
<dbReference type="AlphaFoldDB" id="A0A815J2U5"/>
<name>A0A815J2U5_9BILA</name>
<dbReference type="GO" id="GO:0031462">
    <property type="term" value="C:Cul2-RING ubiquitin ligase complex"/>
    <property type="evidence" value="ECO:0007669"/>
    <property type="project" value="TreeGrafter"/>
</dbReference>
<accession>A0A815J2U5</accession>
<evidence type="ECO:0000256" key="7">
    <source>
        <dbReference type="ARBA" id="ARBA00022786"/>
    </source>
</evidence>
<proteinExistence type="inferred from homology"/>
<gene>
    <name evidence="16" type="ORF">KQP761_LOCUS8405</name>
</gene>
<dbReference type="InterPro" id="IPR055142">
    <property type="entry name" value="ZER1-like_C"/>
</dbReference>
<evidence type="ECO:0000256" key="13">
    <source>
        <dbReference type="ARBA" id="ARBA00058057"/>
    </source>
</evidence>
<keyword evidence="10" id="KW-0539">Nucleus</keyword>
<organism evidence="16 17">
    <name type="scientific">Rotaria magnacalcarata</name>
    <dbReference type="NCBI Taxonomy" id="392030"/>
    <lineage>
        <taxon>Eukaryota</taxon>
        <taxon>Metazoa</taxon>
        <taxon>Spiralia</taxon>
        <taxon>Gnathifera</taxon>
        <taxon>Rotifera</taxon>
        <taxon>Eurotatoria</taxon>
        <taxon>Bdelloidea</taxon>
        <taxon>Philodinida</taxon>
        <taxon>Philodinidae</taxon>
        <taxon>Rotaria</taxon>
    </lineage>
</organism>
<protein>
    <recommendedName>
        <fullName evidence="14">Probable small nuclear ribonucleoprotein E</fullName>
    </recommendedName>
    <alternativeName>
        <fullName evidence="12">Sm protein E</fullName>
    </alternativeName>
</protein>
<dbReference type="InterPro" id="IPR051341">
    <property type="entry name" value="Zyg-11_UBL_adapter"/>
</dbReference>
<dbReference type="Pfam" id="PF22964">
    <property type="entry name" value="ZER1-like_2nd"/>
    <property type="match status" value="1"/>
</dbReference>
<comment type="caution">
    <text evidence="16">The sequence shown here is derived from an EMBL/GenBank/DDBJ whole genome shotgun (WGS) entry which is preliminary data.</text>
</comment>
<keyword evidence="8" id="KW-0694">RNA-binding</keyword>
<evidence type="ECO:0000256" key="6">
    <source>
        <dbReference type="ARBA" id="ARBA00022728"/>
    </source>
</evidence>
<evidence type="ECO:0000313" key="17">
    <source>
        <dbReference type="Proteomes" id="UP000663834"/>
    </source>
</evidence>
<evidence type="ECO:0000259" key="15">
    <source>
        <dbReference type="PROSITE" id="PS52002"/>
    </source>
</evidence>
<evidence type="ECO:0000256" key="10">
    <source>
        <dbReference type="ARBA" id="ARBA00023242"/>
    </source>
</evidence>
<evidence type="ECO:0000256" key="8">
    <source>
        <dbReference type="ARBA" id="ARBA00022884"/>
    </source>
</evidence>
<dbReference type="InterPro" id="IPR047575">
    <property type="entry name" value="Sm"/>
</dbReference>
<dbReference type="OrthoDB" id="5783533at2759"/>
<dbReference type="SUPFAM" id="SSF48371">
    <property type="entry name" value="ARM repeat"/>
    <property type="match status" value="1"/>
</dbReference>
<keyword evidence="7" id="KW-0833">Ubl conjugation pathway</keyword>
<dbReference type="EMBL" id="CAJNOW010003246">
    <property type="protein sequence ID" value="CAF1374817.1"/>
    <property type="molecule type" value="Genomic_DNA"/>
</dbReference>
<comment type="function">
    <text evidence="13">Plays a role in pre-mRNA splicing as a core component of the spliceosomal U1, U2, U4 and U5 small nuclear ribonucleoproteins (snRNPs), the building blocks of the spliceosome.</text>
</comment>
<dbReference type="InterPro" id="IPR016024">
    <property type="entry name" value="ARM-type_fold"/>
</dbReference>
<evidence type="ECO:0000256" key="14">
    <source>
        <dbReference type="ARBA" id="ARBA00071875"/>
    </source>
</evidence>
<dbReference type="GO" id="GO:0000398">
    <property type="term" value="P:mRNA splicing, via spliceosome"/>
    <property type="evidence" value="ECO:0007669"/>
    <property type="project" value="InterPro"/>
</dbReference>
<evidence type="ECO:0000256" key="12">
    <source>
        <dbReference type="ARBA" id="ARBA00030143"/>
    </source>
</evidence>
<dbReference type="PANTHER" id="PTHR12904:SF22">
    <property type="entry name" value="ZYG-11 FAMILY MEMBER B, CELL CYCLE REGULATOR"/>
    <property type="match status" value="1"/>
</dbReference>
<dbReference type="Gene3D" id="2.30.30.100">
    <property type="match status" value="1"/>
</dbReference>
<dbReference type="Gene3D" id="3.80.10.10">
    <property type="entry name" value="Ribonuclease Inhibitor"/>
    <property type="match status" value="1"/>
</dbReference>
<dbReference type="SMART" id="SM00651">
    <property type="entry name" value="Sm"/>
    <property type="match status" value="1"/>
</dbReference>
<feature type="domain" description="Sm" evidence="15">
    <location>
        <begin position="944"/>
        <end position="1019"/>
    </location>
</feature>
<dbReference type="GO" id="GO:0005681">
    <property type="term" value="C:spliceosomal complex"/>
    <property type="evidence" value="ECO:0007669"/>
    <property type="project" value="UniProtKB-KW"/>
</dbReference>
<keyword evidence="6" id="KW-0747">Spliceosome</keyword>
<dbReference type="InterPro" id="IPR010920">
    <property type="entry name" value="LSM_dom_sf"/>
</dbReference>
<evidence type="ECO:0000256" key="3">
    <source>
        <dbReference type="ARBA" id="ARBA00006850"/>
    </source>
</evidence>
<reference evidence="16" key="1">
    <citation type="submission" date="2021-02" db="EMBL/GenBank/DDBJ databases">
        <authorList>
            <person name="Nowell W R."/>
        </authorList>
    </citation>
    <scope>NUCLEOTIDE SEQUENCE</scope>
</reference>
<dbReference type="CDD" id="cd01718">
    <property type="entry name" value="Sm_E"/>
    <property type="match status" value="1"/>
</dbReference>
<dbReference type="Pfam" id="PF01423">
    <property type="entry name" value="LSM"/>
    <property type="match status" value="1"/>
</dbReference>
<comment type="similarity">
    <text evidence="3">Belongs to the snRNP Sm proteins family.</text>
</comment>
<keyword evidence="4" id="KW-0963">Cytoplasm</keyword>